<dbReference type="PROSITE" id="PS50109">
    <property type="entry name" value="HIS_KIN"/>
    <property type="match status" value="1"/>
</dbReference>
<feature type="domain" description="PAC" evidence="11">
    <location>
        <begin position="258"/>
        <end position="310"/>
    </location>
</feature>
<dbReference type="PANTHER" id="PTHR43065">
    <property type="entry name" value="SENSOR HISTIDINE KINASE"/>
    <property type="match status" value="1"/>
</dbReference>
<dbReference type="Pfam" id="PF00072">
    <property type="entry name" value="Response_reg"/>
    <property type="match status" value="1"/>
</dbReference>
<accession>A0AAW8MC01</accession>
<dbReference type="InterPro" id="IPR003594">
    <property type="entry name" value="HATPase_dom"/>
</dbReference>
<dbReference type="SUPFAM" id="SSF47384">
    <property type="entry name" value="Homodimeric domain of signal transducing histidine kinase"/>
    <property type="match status" value="1"/>
</dbReference>
<reference evidence="12" key="1">
    <citation type="submission" date="2023-07" db="EMBL/GenBank/DDBJ databases">
        <title>Sorghum-associated microbial communities from plants grown in Nebraska, USA.</title>
        <authorList>
            <person name="Schachtman D."/>
        </authorList>
    </citation>
    <scope>NUCLEOTIDE SEQUENCE</scope>
    <source>
        <strain evidence="12">3432</strain>
    </source>
</reference>
<feature type="coiled-coil region" evidence="7">
    <location>
        <begin position="312"/>
        <end position="346"/>
    </location>
</feature>
<keyword evidence="5" id="KW-0418">Kinase</keyword>
<evidence type="ECO:0000256" key="5">
    <source>
        <dbReference type="ARBA" id="ARBA00022777"/>
    </source>
</evidence>
<dbReference type="RefSeq" id="WP_310363031.1">
    <property type="nucleotide sequence ID" value="NZ_JAVDVC010000007.1"/>
</dbReference>
<evidence type="ECO:0000313" key="13">
    <source>
        <dbReference type="Proteomes" id="UP001252613"/>
    </source>
</evidence>
<gene>
    <name evidence="12" type="ORF">J2W43_003566</name>
</gene>
<dbReference type="SMART" id="SM00387">
    <property type="entry name" value="HATPase_c"/>
    <property type="match status" value="1"/>
</dbReference>
<dbReference type="PROSITE" id="PS50110">
    <property type="entry name" value="RESPONSE_REGULATORY"/>
    <property type="match status" value="1"/>
</dbReference>
<evidence type="ECO:0000256" key="7">
    <source>
        <dbReference type="SAM" id="Coils"/>
    </source>
</evidence>
<dbReference type="CDD" id="cd00130">
    <property type="entry name" value="PAS"/>
    <property type="match status" value="1"/>
</dbReference>
<evidence type="ECO:0000256" key="1">
    <source>
        <dbReference type="ARBA" id="ARBA00000085"/>
    </source>
</evidence>
<dbReference type="PANTHER" id="PTHR43065:SF42">
    <property type="entry name" value="TWO-COMPONENT SENSOR PPRA"/>
    <property type="match status" value="1"/>
</dbReference>
<name>A0AAW8MC01_9PSED</name>
<dbReference type="Gene3D" id="3.30.450.40">
    <property type="match status" value="1"/>
</dbReference>
<feature type="modified residue" description="4-aspartylphosphate" evidence="6">
    <location>
        <position position="652"/>
    </location>
</feature>
<dbReference type="Pfam" id="PF00512">
    <property type="entry name" value="HisKA"/>
    <property type="match status" value="1"/>
</dbReference>
<comment type="caution">
    <text evidence="12">The sequence shown here is derived from an EMBL/GenBank/DDBJ whole genome shotgun (WGS) entry which is preliminary data.</text>
</comment>
<dbReference type="SUPFAM" id="SSF55785">
    <property type="entry name" value="PYP-like sensor domain (PAS domain)"/>
    <property type="match status" value="1"/>
</dbReference>
<keyword evidence="7" id="KW-0175">Coiled coil</keyword>
<dbReference type="InterPro" id="IPR003018">
    <property type="entry name" value="GAF"/>
</dbReference>
<feature type="domain" description="Histidine kinase" evidence="8">
    <location>
        <begin position="355"/>
        <end position="578"/>
    </location>
</feature>
<organism evidence="12 13">
    <name type="scientific">Pseudomonas brassicacearum</name>
    <dbReference type="NCBI Taxonomy" id="930166"/>
    <lineage>
        <taxon>Bacteria</taxon>
        <taxon>Pseudomonadati</taxon>
        <taxon>Pseudomonadota</taxon>
        <taxon>Gammaproteobacteria</taxon>
        <taxon>Pseudomonadales</taxon>
        <taxon>Pseudomonadaceae</taxon>
        <taxon>Pseudomonas</taxon>
    </lineage>
</organism>
<evidence type="ECO:0000256" key="2">
    <source>
        <dbReference type="ARBA" id="ARBA00012438"/>
    </source>
</evidence>
<dbReference type="InterPro" id="IPR029016">
    <property type="entry name" value="GAF-like_dom_sf"/>
</dbReference>
<dbReference type="Pfam" id="PF08447">
    <property type="entry name" value="PAS_3"/>
    <property type="match status" value="1"/>
</dbReference>
<dbReference type="InterPro" id="IPR004358">
    <property type="entry name" value="Sig_transdc_His_kin-like_C"/>
</dbReference>
<proteinExistence type="predicted"/>
<evidence type="ECO:0000259" key="11">
    <source>
        <dbReference type="PROSITE" id="PS50113"/>
    </source>
</evidence>
<sequence length="726" mass="80855">MAIEDTLMRQRKVLAEFGELALVSDDLEQILDEACRLVGAALETHLAKFMLLEDDGLTFIVRNGVGWTPDVVGKVRVQAVEGTPERYSLHTSRPVISTDRATETRFRYHDFQIRNGVQAFVNVLVYGATETRPFGIFEVDSRSPRQFSESDIDFLRGYGNLLGAALRRVNALQAMRLSEERLRESERHYRIAAELNPLWPWTADSQGAVTTLDQRWYEYTGRTSTQTLGRQWLNAAHPDDRMSFARLWKRSLTTLQPFDTQIRLRKHSGEFRWFRIRALCSRDSAGQCEQWYGTVEDINERVQLEAALRDWNDLLEERIAKRTEQLEREQHERALAESKLRQSQKMEAVGQLTGGIAHDFNNLLAGITGSLELMQRHIDSHRYEGLSRYNSVALTSATRAAALTQRLLAFSRQQSLQPEVFEPRTVVAGLEEMIRRSVGPSIHVECSFSGNDPIKCDPNGLENALLNLAINARDAMPGGGTLKLQVRSCVITERSSSDKTLPPGPYVEISVMDSGTGISADILSRVFDPFFTTKRIGEGSGLGLSMIYGFVQQSGGHVRIHSSVGVGTTVTMYFPVVNQPPASIEQTQSNETTSLQPGSNETILLVDDEAAIRQMASEFLSDTGYRVVEALDSVSALKHADKLGSIDLLLTDIGLPGTMNGISLAEEMKARYPRLKVLFITGFAEGESLVRIDATTRILTKPFSLNDLSQRVSSLLHAGDDSASPA</sequence>
<dbReference type="InterPro" id="IPR000700">
    <property type="entry name" value="PAS-assoc_C"/>
</dbReference>
<dbReference type="SMART" id="SM00448">
    <property type="entry name" value="REC"/>
    <property type="match status" value="1"/>
</dbReference>
<dbReference type="PROSITE" id="PS50112">
    <property type="entry name" value="PAS"/>
    <property type="match status" value="1"/>
</dbReference>
<feature type="domain" description="Response regulatory" evidence="9">
    <location>
        <begin position="602"/>
        <end position="716"/>
    </location>
</feature>
<dbReference type="InterPro" id="IPR001789">
    <property type="entry name" value="Sig_transdc_resp-reg_receiver"/>
</dbReference>
<dbReference type="InterPro" id="IPR036097">
    <property type="entry name" value="HisK_dim/P_sf"/>
</dbReference>
<dbReference type="SUPFAM" id="SSF52172">
    <property type="entry name" value="CheY-like"/>
    <property type="match status" value="1"/>
</dbReference>
<dbReference type="FunFam" id="3.30.450.20:FF:000099">
    <property type="entry name" value="Sensory box sensor histidine kinase"/>
    <property type="match status" value="1"/>
</dbReference>
<dbReference type="Gene3D" id="1.10.287.130">
    <property type="match status" value="1"/>
</dbReference>
<evidence type="ECO:0000256" key="4">
    <source>
        <dbReference type="ARBA" id="ARBA00022679"/>
    </source>
</evidence>
<evidence type="ECO:0000259" key="10">
    <source>
        <dbReference type="PROSITE" id="PS50112"/>
    </source>
</evidence>
<dbReference type="Pfam" id="PF02518">
    <property type="entry name" value="HATPase_c"/>
    <property type="match status" value="1"/>
</dbReference>
<dbReference type="SUPFAM" id="SSF55781">
    <property type="entry name" value="GAF domain-like"/>
    <property type="match status" value="1"/>
</dbReference>
<dbReference type="InterPro" id="IPR013655">
    <property type="entry name" value="PAS_fold_3"/>
</dbReference>
<dbReference type="AlphaFoldDB" id="A0AAW8MC01"/>
<dbReference type="PRINTS" id="PR00344">
    <property type="entry name" value="BCTRLSENSOR"/>
</dbReference>
<comment type="catalytic activity">
    <reaction evidence="1">
        <text>ATP + protein L-histidine = ADP + protein N-phospho-L-histidine.</text>
        <dbReference type="EC" id="2.7.13.3"/>
    </reaction>
</comment>
<dbReference type="Gene3D" id="3.30.450.20">
    <property type="entry name" value="PAS domain"/>
    <property type="match status" value="1"/>
</dbReference>
<evidence type="ECO:0000259" key="8">
    <source>
        <dbReference type="PROSITE" id="PS50109"/>
    </source>
</evidence>
<dbReference type="InterPro" id="IPR035965">
    <property type="entry name" value="PAS-like_dom_sf"/>
</dbReference>
<evidence type="ECO:0000256" key="3">
    <source>
        <dbReference type="ARBA" id="ARBA00022553"/>
    </source>
</evidence>
<dbReference type="SUPFAM" id="SSF55874">
    <property type="entry name" value="ATPase domain of HSP90 chaperone/DNA topoisomerase II/histidine kinase"/>
    <property type="match status" value="1"/>
</dbReference>
<dbReference type="InterPro" id="IPR011006">
    <property type="entry name" value="CheY-like_superfamily"/>
</dbReference>
<dbReference type="Gene3D" id="3.30.565.10">
    <property type="entry name" value="Histidine kinase-like ATPase, C-terminal domain"/>
    <property type="match status" value="1"/>
</dbReference>
<dbReference type="EC" id="2.7.13.3" evidence="2"/>
<evidence type="ECO:0000256" key="6">
    <source>
        <dbReference type="PROSITE-ProRule" id="PRU00169"/>
    </source>
</evidence>
<dbReference type="InterPro" id="IPR005467">
    <property type="entry name" value="His_kinase_dom"/>
</dbReference>
<evidence type="ECO:0000259" key="9">
    <source>
        <dbReference type="PROSITE" id="PS50110"/>
    </source>
</evidence>
<keyword evidence="3 6" id="KW-0597">Phosphoprotein</keyword>
<protein>
    <recommendedName>
        <fullName evidence="2">histidine kinase</fullName>
        <ecNumber evidence="2">2.7.13.3</ecNumber>
    </recommendedName>
</protein>
<dbReference type="InterPro" id="IPR003661">
    <property type="entry name" value="HisK_dim/P_dom"/>
</dbReference>
<dbReference type="Proteomes" id="UP001252613">
    <property type="component" value="Unassembled WGS sequence"/>
</dbReference>
<feature type="domain" description="PAS" evidence="10">
    <location>
        <begin position="185"/>
        <end position="255"/>
    </location>
</feature>
<dbReference type="InterPro" id="IPR036890">
    <property type="entry name" value="HATPase_C_sf"/>
</dbReference>
<dbReference type="CDD" id="cd00082">
    <property type="entry name" value="HisKA"/>
    <property type="match status" value="1"/>
</dbReference>
<keyword evidence="4" id="KW-0808">Transferase</keyword>
<dbReference type="GO" id="GO:0000155">
    <property type="term" value="F:phosphorelay sensor kinase activity"/>
    <property type="evidence" value="ECO:0007669"/>
    <property type="project" value="InterPro"/>
</dbReference>
<dbReference type="InterPro" id="IPR000014">
    <property type="entry name" value="PAS"/>
</dbReference>
<dbReference type="Pfam" id="PF01590">
    <property type="entry name" value="GAF"/>
    <property type="match status" value="1"/>
</dbReference>
<evidence type="ECO:0000313" key="12">
    <source>
        <dbReference type="EMBL" id="MDR6959566.1"/>
    </source>
</evidence>
<dbReference type="EMBL" id="JAVDVC010000007">
    <property type="protein sequence ID" value="MDR6959566.1"/>
    <property type="molecule type" value="Genomic_DNA"/>
</dbReference>
<dbReference type="SMART" id="SM00388">
    <property type="entry name" value="HisKA"/>
    <property type="match status" value="1"/>
</dbReference>
<dbReference type="NCBIfam" id="TIGR00229">
    <property type="entry name" value="sensory_box"/>
    <property type="match status" value="1"/>
</dbReference>
<dbReference type="SMART" id="SM00065">
    <property type="entry name" value="GAF"/>
    <property type="match status" value="1"/>
</dbReference>
<dbReference type="Gene3D" id="3.40.50.2300">
    <property type="match status" value="1"/>
</dbReference>
<dbReference type="PROSITE" id="PS50113">
    <property type="entry name" value="PAC"/>
    <property type="match status" value="1"/>
</dbReference>